<protein>
    <submittedName>
        <fullName evidence="16">Outer membrane receptor protein involved in Fe transport</fullName>
    </submittedName>
</protein>
<dbReference type="PANTHER" id="PTHR32552">
    <property type="entry name" value="FERRICHROME IRON RECEPTOR-RELATED"/>
    <property type="match status" value="1"/>
</dbReference>
<comment type="subcellular location">
    <subcellularLocation>
        <location evidence="1 11">Cell outer membrane</location>
        <topology evidence="1 11">Multi-pass membrane protein</topology>
    </subcellularLocation>
</comment>
<evidence type="ECO:0000256" key="9">
    <source>
        <dbReference type="ARBA" id="ARBA00023136"/>
    </source>
</evidence>
<keyword evidence="6" id="KW-0408">Iron</keyword>
<dbReference type="EMBL" id="JACHHZ010000002">
    <property type="protein sequence ID" value="MBB6093311.1"/>
    <property type="molecule type" value="Genomic_DNA"/>
</dbReference>
<evidence type="ECO:0000313" key="17">
    <source>
        <dbReference type="Proteomes" id="UP000588068"/>
    </source>
</evidence>
<keyword evidence="3 11" id="KW-1134">Transmembrane beta strand</keyword>
<keyword evidence="7" id="KW-0406">Ion transport</keyword>
<name>A0A841HJB5_9GAMM</name>
<evidence type="ECO:0000259" key="15">
    <source>
        <dbReference type="Pfam" id="PF07715"/>
    </source>
</evidence>
<feature type="domain" description="TonB-dependent receptor plug" evidence="15">
    <location>
        <begin position="47"/>
        <end position="156"/>
    </location>
</feature>
<evidence type="ECO:0000256" key="8">
    <source>
        <dbReference type="ARBA" id="ARBA00023077"/>
    </source>
</evidence>
<keyword evidence="16" id="KW-0675">Receptor</keyword>
<dbReference type="InterPro" id="IPR039426">
    <property type="entry name" value="TonB-dep_rcpt-like"/>
</dbReference>
<evidence type="ECO:0000256" key="2">
    <source>
        <dbReference type="ARBA" id="ARBA00022448"/>
    </source>
</evidence>
<dbReference type="InterPro" id="IPR000531">
    <property type="entry name" value="Beta-barrel_TonB"/>
</dbReference>
<comment type="caution">
    <text evidence="16">The sequence shown here is derived from an EMBL/GenBank/DDBJ whole genome shotgun (WGS) entry which is preliminary data.</text>
</comment>
<keyword evidence="8 12" id="KW-0798">TonB box</keyword>
<keyword evidence="2 11" id="KW-0813">Transport</keyword>
<organism evidence="16 17">
    <name type="scientific">Povalibacter uvarum</name>
    <dbReference type="NCBI Taxonomy" id="732238"/>
    <lineage>
        <taxon>Bacteria</taxon>
        <taxon>Pseudomonadati</taxon>
        <taxon>Pseudomonadota</taxon>
        <taxon>Gammaproteobacteria</taxon>
        <taxon>Steroidobacterales</taxon>
        <taxon>Steroidobacteraceae</taxon>
        <taxon>Povalibacter</taxon>
    </lineage>
</organism>
<evidence type="ECO:0000256" key="7">
    <source>
        <dbReference type="ARBA" id="ARBA00023065"/>
    </source>
</evidence>
<dbReference type="InterPro" id="IPR012910">
    <property type="entry name" value="Plug_dom"/>
</dbReference>
<feature type="domain" description="TonB-dependent receptor-like beta-barrel" evidence="14">
    <location>
        <begin position="333"/>
        <end position="868"/>
    </location>
</feature>
<dbReference type="GO" id="GO:0009279">
    <property type="term" value="C:cell outer membrane"/>
    <property type="evidence" value="ECO:0007669"/>
    <property type="project" value="UniProtKB-SubCell"/>
</dbReference>
<dbReference type="Gene3D" id="2.170.130.10">
    <property type="entry name" value="TonB-dependent receptor, plug domain"/>
    <property type="match status" value="1"/>
</dbReference>
<keyword evidence="4" id="KW-0410">Iron transport</keyword>
<proteinExistence type="inferred from homology"/>
<evidence type="ECO:0000256" key="10">
    <source>
        <dbReference type="ARBA" id="ARBA00023237"/>
    </source>
</evidence>
<sequence>MILKSTIRAILGASSLAVAFPALAQEAEETVGIEEIIVTAQKREESVQSVPIAVTALTADALTTQRINLAEDLPRVVPNLYYARAGIGFNETNFQLRGIGYQLVSTSGDGGVGVHVNNAPLGVNRMGQSEMYDMERVEVLRGPQGTLYGRNATGGVINLITAKPSVSALSGQGTLELGSYEQKRLSGYLNIPMGDAVALRLAGFGLQRNGYTTNLINDEDVDGRQMVSGRGTLAINPDGRFRAMLMWEHSLEDDDRMGTSKSLCIKDPGPTSVGGVTINSAQARQFLNQGCLPGSIYSDAAYGSVNYVSTLSGQLGSLAGLVTGDAYAGVVQSRDLREVAVTTDPSYESSNDLYELNLEFDITESLTLTALSARLEDKVDTRYSDASYVASTTFNPGPVTPGGYFDDPQSGNLNTPNVVMITDQWAEQFSQELRLQSRFEGSVNFNIGGLYMKLERLNDLYIVPNTQNAYVQLANLANLSTCMPTDCYYDGGSTPDGTGHNYYLSRNPYELTASAIFGEVYWDVTDSFTLTTGLRYTDDKKQIRNHPITMLTPGRGWPETGPLSIIDQEAQWKEVTGRVNAAWRPTEQNLLYVSYSKGYKGGGINPPDASNSNLSTAYEPEFVNAYEIGSKNELFDGRVQANATAFYYDYEGYQISNRRGLSVSTENVDAGISGLELEGVWQVTQGLRMNATIGLLNTELKEGASIDQFDRTQGDPNLTLVKSTSTACVVPTAAMAQFVTLLNNGTPFIPVTGGGTRAATAQDILGICGGSFAAMGLTPSGGVAVDLKGNALPQAPDVTASVGGEYEWHFANGWSTRLRADYYLQSDSFTRVLNTESDKLEGWDNASASLAIFNDRLGWNIQVYGKNLMDDDVITGFDPAPDGLGMVRSVSVLDPRLLGVSITKSF</sequence>
<feature type="signal peptide" evidence="13">
    <location>
        <begin position="1"/>
        <end position="24"/>
    </location>
</feature>
<evidence type="ECO:0000256" key="5">
    <source>
        <dbReference type="ARBA" id="ARBA00022692"/>
    </source>
</evidence>
<accession>A0A841HJB5</accession>
<dbReference type="AlphaFoldDB" id="A0A841HJB5"/>
<evidence type="ECO:0000256" key="6">
    <source>
        <dbReference type="ARBA" id="ARBA00023004"/>
    </source>
</evidence>
<evidence type="ECO:0000256" key="13">
    <source>
        <dbReference type="SAM" id="SignalP"/>
    </source>
</evidence>
<reference evidence="16 17" key="1">
    <citation type="submission" date="2020-08" db="EMBL/GenBank/DDBJ databases">
        <title>Genomic Encyclopedia of Type Strains, Phase IV (KMG-IV): sequencing the most valuable type-strain genomes for metagenomic binning, comparative biology and taxonomic classification.</title>
        <authorList>
            <person name="Goeker M."/>
        </authorList>
    </citation>
    <scope>NUCLEOTIDE SEQUENCE [LARGE SCALE GENOMIC DNA]</scope>
    <source>
        <strain evidence="16 17">DSM 26723</strain>
    </source>
</reference>
<keyword evidence="13" id="KW-0732">Signal</keyword>
<evidence type="ECO:0000256" key="11">
    <source>
        <dbReference type="PROSITE-ProRule" id="PRU01360"/>
    </source>
</evidence>
<evidence type="ECO:0000256" key="3">
    <source>
        <dbReference type="ARBA" id="ARBA00022452"/>
    </source>
</evidence>
<dbReference type="GO" id="GO:0006826">
    <property type="term" value="P:iron ion transport"/>
    <property type="evidence" value="ECO:0007669"/>
    <property type="project" value="UniProtKB-KW"/>
</dbReference>
<feature type="chain" id="PRO_5032600156" evidence="13">
    <location>
        <begin position="25"/>
        <end position="906"/>
    </location>
</feature>
<dbReference type="RefSeq" id="WP_184331521.1">
    <property type="nucleotide sequence ID" value="NZ_JACHHZ010000002.1"/>
</dbReference>
<dbReference type="Gene3D" id="2.40.170.20">
    <property type="entry name" value="TonB-dependent receptor, beta-barrel domain"/>
    <property type="match status" value="1"/>
</dbReference>
<keyword evidence="9 11" id="KW-0472">Membrane</keyword>
<keyword evidence="10 11" id="KW-0998">Cell outer membrane</keyword>
<evidence type="ECO:0000256" key="12">
    <source>
        <dbReference type="RuleBase" id="RU003357"/>
    </source>
</evidence>
<keyword evidence="5 11" id="KW-0812">Transmembrane</keyword>
<dbReference type="PROSITE" id="PS52016">
    <property type="entry name" value="TONB_DEPENDENT_REC_3"/>
    <property type="match status" value="1"/>
</dbReference>
<keyword evidence="17" id="KW-1185">Reference proteome</keyword>
<dbReference type="PANTHER" id="PTHR32552:SF81">
    <property type="entry name" value="TONB-DEPENDENT OUTER MEMBRANE RECEPTOR"/>
    <property type="match status" value="1"/>
</dbReference>
<gene>
    <name evidence="16" type="ORF">HNQ60_002189</name>
</gene>
<dbReference type="InterPro" id="IPR037066">
    <property type="entry name" value="Plug_dom_sf"/>
</dbReference>
<comment type="similarity">
    <text evidence="11 12">Belongs to the TonB-dependent receptor family.</text>
</comment>
<evidence type="ECO:0000256" key="4">
    <source>
        <dbReference type="ARBA" id="ARBA00022496"/>
    </source>
</evidence>
<evidence type="ECO:0000259" key="14">
    <source>
        <dbReference type="Pfam" id="PF00593"/>
    </source>
</evidence>
<dbReference type="Pfam" id="PF07715">
    <property type="entry name" value="Plug"/>
    <property type="match status" value="1"/>
</dbReference>
<dbReference type="InterPro" id="IPR036942">
    <property type="entry name" value="Beta-barrel_TonB_sf"/>
</dbReference>
<dbReference type="Proteomes" id="UP000588068">
    <property type="component" value="Unassembled WGS sequence"/>
</dbReference>
<dbReference type="Pfam" id="PF00593">
    <property type="entry name" value="TonB_dep_Rec_b-barrel"/>
    <property type="match status" value="1"/>
</dbReference>
<evidence type="ECO:0000256" key="1">
    <source>
        <dbReference type="ARBA" id="ARBA00004571"/>
    </source>
</evidence>
<dbReference type="SUPFAM" id="SSF56935">
    <property type="entry name" value="Porins"/>
    <property type="match status" value="1"/>
</dbReference>
<evidence type="ECO:0000313" key="16">
    <source>
        <dbReference type="EMBL" id="MBB6093311.1"/>
    </source>
</evidence>